<dbReference type="InterPro" id="IPR045584">
    <property type="entry name" value="Pilin-like"/>
</dbReference>
<keyword evidence="1" id="KW-1133">Transmembrane helix</keyword>
<reference evidence="2" key="2">
    <citation type="journal article" date="2021" name="PeerJ">
        <title>Extensive microbial diversity within the chicken gut microbiome revealed by metagenomics and culture.</title>
        <authorList>
            <person name="Gilroy R."/>
            <person name="Ravi A."/>
            <person name="Getino M."/>
            <person name="Pursley I."/>
            <person name="Horton D.L."/>
            <person name="Alikhan N.F."/>
            <person name="Baker D."/>
            <person name="Gharbi K."/>
            <person name="Hall N."/>
            <person name="Watson M."/>
            <person name="Adriaenssens E.M."/>
            <person name="Foster-Nyarko E."/>
            <person name="Jarju S."/>
            <person name="Secka A."/>
            <person name="Antonio M."/>
            <person name="Oren A."/>
            <person name="Chaudhuri R.R."/>
            <person name="La Ragione R."/>
            <person name="Hildebrand F."/>
            <person name="Pallen M.J."/>
        </authorList>
    </citation>
    <scope>NUCLEOTIDE SEQUENCE</scope>
    <source>
        <strain evidence="2">CHK147-3167</strain>
    </source>
</reference>
<comment type="caution">
    <text evidence="2">The sequence shown here is derived from an EMBL/GenBank/DDBJ whole genome shotgun (WGS) entry which is preliminary data.</text>
</comment>
<dbReference type="Gene3D" id="3.30.700.10">
    <property type="entry name" value="Glycoprotein, Type 4 Pilin"/>
    <property type="match status" value="1"/>
</dbReference>
<sequence length="122" mass="13030">MKKGFTLVELLAVLVILGAIILVAVPSLISTNKASEENEYSEFKTTIENAAEAYVEIHPDKYADLKNGTTTSVTIPTETLVSAGLVEGNMVNPQTENRIISEASYVSAQNSSGVITYTYVAG</sequence>
<dbReference type="AlphaFoldDB" id="A0A9D0ZSW0"/>
<dbReference type="NCBIfam" id="TIGR02532">
    <property type="entry name" value="IV_pilin_GFxxxE"/>
    <property type="match status" value="1"/>
</dbReference>
<gene>
    <name evidence="2" type="ORF">IAB27_07860</name>
</gene>
<keyword evidence="1" id="KW-0472">Membrane</keyword>
<protein>
    <submittedName>
        <fullName evidence="2">Type II secretion system protein</fullName>
    </submittedName>
</protein>
<dbReference type="EMBL" id="DVFV01000135">
    <property type="protein sequence ID" value="HIQ91507.1"/>
    <property type="molecule type" value="Genomic_DNA"/>
</dbReference>
<dbReference type="Pfam" id="PF07963">
    <property type="entry name" value="N_methyl"/>
    <property type="match status" value="1"/>
</dbReference>
<organism evidence="2 3">
    <name type="scientific">Candidatus Coprosoma intestinipullorum</name>
    <dbReference type="NCBI Taxonomy" id="2840752"/>
    <lineage>
        <taxon>Bacteria</taxon>
        <taxon>Bacillati</taxon>
        <taxon>Bacillota</taxon>
        <taxon>Bacillota incertae sedis</taxon>
        <taxon>Candidatus Coprosoma</taxon>
    </lineage>
</organism>
<name>A0A9D0ZSW0_9FIRM</name>
<proteinExistence type="predicted"/>
<evidence type="ECO:0000256" key="1">
    <source>
        <dbReference type="SAM" id="Phobius"/>
    </source>
</evidence>
<dbReference type="InterPro" id="IPR012902">
    <property type="entry name" value="N_methyl_site"/>
</dbReference>
<evidence type="ECO:0000313" key="3">
    <source>
        <dbReference type="Proteomes" id="UP000886786"/>
    </source>
</evidence>
<evidence type="ECO:0000313" key="2">
    <source>
        <dbReference type="EMBL" id="HIQ91507.1"/>
    </source>
</evidence>
<dbReference type="SUPFAM" id="SSF54523">
    <property type="entry name" value="Pili subunits"/>
    <property type="match status" value="1"/>
</dbReference>
<dbReference type="Proteomes" id="UP000886786">
    <property type="component" value="Unassembled WGS sequence"/>
</dbReference>
<keyword evidence="1" id="KW-0812">Transmembrane</keyword>
<dbReference type="PROSITE" id="PS00409">
    <property type="entry name" value="PROKAR_NTER_METHYL"/>
    <property type="match status" value="1"/>
</dbReference>
<feature type="transmembrane region" description="Helical" evidence="1">
    <location>
        <begin position="7"/>
        <end position="29"/>
    </location>
</feature>
<accession>A0A9D0ZSW0</accession>
<reference evidence="2" key="1">
    <citation type="submission" date="2020-10" db="EMBL/GenBank/DDBJ databases">
        <authorList>
            <person name="Gilroy R."/>
        </authorList>
    </citation>
    <scope>NUCLEOTIDE SEQUENCE</scope>
    <source>
        <strain evidence="2">CHK147-3167</strain>
    </source>
</reference>